<evidence type="ECO:0000313" key="15">
    <source>
        <dbReference type="EMBL" id="KAK4182792.1"/>
    </source>
</evidence>
<evidence type="ECO:0000256" key="2">
    <source>
        <dbReference type="ARBA" id="ARBA00004613"/>
    </source>
</evidence>
<dbReference type="EC" id="3.2.1.14" evidence="4"/>
<keyword evidence="6" id="KW-0147">Chitin-binding</keyword>
<evidence type="ECO:0000313" key="16">
    <source>
        <dbReference type="Proteomes" id="UP001302126"/>
    </source>
</evidence>
<gene>
    <name evidence="15" type="ORF">QBC35DRAFT_456941</name>
</gene>
<feature type="domain" description="GH18" evidence="14">
    <location>
        <begin position="1"/>
        <end position="263"/>
    </location>
</feature>
<evidence type="ECO:0000256" key="12">
    <source>
        <dbReference type="ARBA" id="ARBA00023326"/>
    </source>
</evidence>
<organism evidence="15 16">
    <name type="scientific">Podospora australis</name>
    <dbReference type="NCBI Taxonomy" id="1536484"/>
    <lineage>
        <taxon>Eukaryota</taxon>
        <taxon>Fungi</taxon>
        <taxon>Dikarya</taxon>
        <taxon>Ascomycota</taxon>
        <taxon>Pezizomycotina</taxon>
        <taxon>Sordariomycetes</taxon>
        <taxon>Sordariomycetidae</taxon>
        <taxon>Sordariales</taxon>
        <taxon>Podosporaceae</taxon>
        <taxon>Podospora</taxon>
    </lineage>
</organism>
<dbReference type="InterPro" id="IPR001579">
    <property type="entry name" value="Glyco_hydro_18_chit_AS"/>
</dbReference>
<dbReference type="AlphaFoldDB" id="A0AAN6WMC8"/>
<dbReference type="Gene3D" id="3.20.20.80">
    <property type="entry name" value="Glycosidases"/>
    <property type="match status" value="2"/>
</dbReference>
<keyword evidence="11 13" id="KW-0326">Glycosidase</keyword>
<dbReference type="PANTHER" id="PTHR47700">
    <property type="entry name" value="V CHITINASE, PUTATIVE (AFU_ORTHOLOGUE AFUA_6G13720)-RELATED"/>
    <property type="match status" value="1"/>
</dbReference>
<evidence type="ECO:0000256" key="7">
    <source>
        <dbReference type="ARBA" id="ARBA00022801"/>
    </source>
</evidence>
<dbReference type="GO" id="GO:0008061">
    <property type="term" value="F:chitin binding"/>
    <property type="evidence" value="ECO:0007669"/>
    <property type="project" value="UniProtKB-KW"/>
</dbReference>
<dbReference type="PROSITE" id="PS01095">
    <property type="entry name" value="GH18_1"/>
    <property type="match status" value="1"/>
</dbReference>
<evidence type="ECO:0000256" key="3">
    <source>
        <dbReference type="ARBA" id="ARBA00008682"/>
    </source>
</evidence>
<keyword evidence="10" id="KW-0119">Carbohydrate metabolism</keyword>
<dbReference type="Pfam" id="PF00704">
    <property type="entry name" value="Glyco_hydro_18"/>
    <property type="match status" value="1"/>
</dbReference>
<dbReference type="SMART" id="SM00636">
    <property type="entry name" value="Glyco_18"/>
    <property type="match status" value="1"/>
</dbReference>
<evidence type="ECO:0000256" key="9">
    <source>
        <dbReference type="ARBA" id="ARBA00023026"/>
    </source>
</evidence>
<dbReference type="GO" id="GO:0000272">
    <property type="term" value="P:polysaccharide catabolic process"/>
    <property type="evidence" value="ECO:0007669"/>
    <property type="project" value="UniProtKB-KW"/>
</dbReference>
<sequence>MAQPFVPRLFNQWEKFKKLKAKRVISFGGWGYSNEPETYNILREAMMAELDGVDFDWEYPGATDIDGTPPGFETDGSNYLALLILMKKQLPAGMIMSIAAPASFWYLKNFPIKLMAQQLDYIVYMTYDLHAMVGYPSTPLILTFFLGDRLNSPAAPGRCTNTSGYISNAEINEIISAGDTNSDSADDPDVFYIESYHDHDSNSDVFIYDETEWVAYMSETTKSTRRDHWKKFNFAGTIDWAVDLQAFTFDDFTDPLTGEFPDLGIDDLDGFPPLPDCNDAGKYDTLEKIRDDGAKIPYSCIPVYMTSVLSNTLSSAMKTYDDLMEDGYDRKFRTYADAIVKGSKRLVRTWMYDHGNDYFTCDVVELV</sequence>
<keyword evidence="16" id="KW-1185">Reference proteome</keyword>
<comment type="similarity">
    <text evidence="3">Belongs to the glycosyl hydrolase 18 family. Chitinase class V subfamily.</text>
</comment>
<reference evidence="15" key="1">
    <citation type="journal article" date="2023" name="Mol. Phylogenet. Evol.">
        <title>Genome-scale phylogeny and comparative genomics of the fungal order Sordariales.</title>
        <authorList>
            <person name="Hensen N."/>
            <person name="Bonometti L."/>
            <person name="Westerberg I."/>
            <person name="Brannstrom I.O."/>
            <person name="Guillou S."/>
            <person name="Cros-Aarteil S."/>
            <person name="Calhoun S."/>
            <person name="Haridas S."/>
            <person name="Kuo A."/>
            <person name="Mondo S."/>
            <person name="Pangilinan J."/>
            <person name="Riley R."/>
            <person name="LaButti K."/>
            <person name="Andreopoulos B."/>
            <person name="Lipzen A."/>
            <person name="Chen C."/>
            <person name="Yan M."/>
            <person name="Daum C."/>
            <person name="Ng V."/>
            <person name="Clum A."/>
            <person name="Steindorff A."/>
            <person name="Ohm R.A."/>
            <person name="Martin F."/>
            <person name="Silar P."/>
            <person name="Natvig D.O."/>
            <person name="Lalanne C."/>
            <person name="Gautier V."/>
            <person name="Ament-Velasquez S.L."/>
            <person name="Kruys A."/>
            <person name="Hutchinson M.I."/>
            <person name="Powell A.J."/>
            <person name="Barry K."/>
            <person name="Miller A.N."/>
            <person name="Grigoriev I.V."/>
            <person name="Debuchy R."/>
            <person name="Gladieux P."/>
            <person name="Hiltunen Thoren M."/>
            <person name="Johannesson H."/>
        </authorList>
    </citation>
    <scope>NUCLEOTIDE SEQUENCE</scope>
    <source>
        <strain evidence="15">PSN309</strain>
    </source>
</reference>
<comment type="subcellular location">
    <subcellularLocation>
        <location evidence="2">Secreted</location>
    </subcellularLocation>
</comment>
<keyword evidence="5" id="KW-0964">Secreted</keyword>
<dbReference type="SUPFAM" id="SSF54556">
    <property type="entry name" value="Chitinase insertion domain"/>
    <property type="match status" value="1"/>
</dbReference>
<keyword evidence="12" id="KW-0624">Polysaccharide degradation</keyword>
<evidence type="ECO:0000256" key="13">
    <source>
        <dbReference type="RuleBase" id="RU000489"/>
    </source>
</evidence>
<dbReference type="PANTHER" id="PTHR47700:SF2">
    <property type="entry name" value="CHITINASE"/>
    <property type="match status" value="1"/>
</dbReference>
<dbReference type="InterPro" id="IPR029070">
    <property type="entry name" value="Chitinase_insertion_sf"/>
</dbReference>
<comment type="caution">
    <text evidence="15">The sequence shown here is derived from an EMBL/GenBank/DDBJ whole genome shotgun (WGS) entry which is preliminary data.</text>
</comment>
<dbReference type="GO" id="GO:0006032">
    <property type="term" value="P:chitin catabolic process"/>
    <property type="evidence" value="ECO:0007669"/>
    <property type="project" value="UniProtKB-KW"/>
</dbReference>
<name>A0AAN6WMC8_9PEZI</name>
<reference evidence="15" key="2">
    <citation type="submission" date="2023-05" db="EMBL/GenBank/DDBJ databases">
        <authorList>
            <consortium name="Lawrence Berkeley National Laboratory"/>
            <person name="Steindorff A."/>
            <person name="Hensen N."/>
            <person name="Bonometti L."/>
            <person name="Westerberg I."/>
            <person name="Brannstrom I.O."/>
            <person name="Guillou S."/>
            <person name="Cros-Aarteil S."/>
            <person name="Calhoun S."/>
            <person name="Haridas S."/>
            <person name="Kuo A."/>
            <person name="Mondo S."/>
            <person name="Pangilinan J."/>
            <person name="Riley R."/>
            <person name="Labutti K."/>
            <person name="Andreopoulos B."/>
            <person name="Lipzen A."/>
            <person name="Chen C."/>
            <person name="Yanf M."/>
            <person name="Daum C."/>
            <person name="Ng V."/>
            <person name="Clum A."/>
            <person name="Ohm R."/>
            <person name="Martin F."/>
            <person name="Silar P."/>
            <person name="Natvig D."/>
            <person name="Lalanne C."/>
            <person name="Gautier V."/>
            <person name="Ament-Velasquez S.L."/>
            <person name="Kruys A."/>
            <person name="Hutchinson M.I."/>
            <person name="Powell A.J."/>
            <person name="Barry K."/>
            <person name="Miller A.N."/>
            <person name="Grigoriev I.V."/>
            <person name="Debuchy R."/>
            <person name="Gladieux P."/>
            <person name="Thoren M.H."/>
            <person name="Johannesson H."/>
        </authorList>
    </citation>
    <scope>NUCLEOTIDE SEQUENCE</scope>
    <source>
        <strain evidence="15">PSN309</strain>
    </source>
</reference>
<evidence type="ECO:0000256" key="6">
    <source>
        <dbReference type="ARBA" id="ARBA00022669"/>
    </source>
</evidence>
<evidence type="ECO:0000259" key="14">
    <source>
        <dbReference type="PROSITE" id="PS51910"/>
    </source>
</evidence>
<dbReference type="Proteomes" id="UP001302126">
    <property type="component" value="Unassembled WGS sequence"/>
</dbReference>
<dbReference type="InterPro" id="IPR001223">
    <property type="entry name" value="Glyco_hydro18_cat"/>
</dbReference>
<dbReference type="EMBL" id="MU864611">
    <property type="protein sequence ID" value="KAK4182792.1"/>
    <property type="molecule type" value="Genomic_DNA"/>
</dbReference>
<dbReference type="GO" id="GO:0008843">
    <property type="term" value="F:endochitinase activity"/>
    <property type="evidence" value="ECO:0007669"/>
    <property type="project" value="UniProtKB-EC"/>
</dbReference>
<comment type="catalytic activity">
    <reaction evidence="1">
        <text>Random endo-hydrolysis of N-acetyl-beta-D-glucosaminide (1-&gt;4)-beta-linkages in chitin and chitodextrins.</text>
        <dbReference type="EC" id="3.2.1.14"/>
    </reaction>
</comment>
<keyword evidence="8" id="KW-0146">Chitin degradation</keyword>
<keyword evidence="9" id="KW-0843">Virulence</keyword>
<dbReference type="GO" id="GO:0005576">
    <property type="term" value="C:extracellular region"/>
    <property type="evidence" value="ECO:0007669"/>
    <property type="project" value="UniProtKB-SubCell"/>
</dbReference>
<keyword evidence="7 13" id="KW-0378">Hydrolase</keyword>
<protein>
    <recommendedName>
        <fullName evidence="4">chitinase</fullName>
        <ecNumber evidence="4">3.2.1.14</ecNumber>
    </recommendedName>
</protein>
<dbReference type="InterPro" id="IPR011583">
    <property type="entry name" value="Chitinase_II/V-like_cat"/>
</dbReference>
<evidence type="ECO:0000256" key="1">
    <source>
        <dbReference type="ARBA" id="ARBA00000822"/>
    </source>
</evidence>
<proteinExistence type="inferred from homology"/>
<dbReference type="InterPro" id="IPR053214">
    <property type="entry name" value="LysM12-like"/>
</dbReference>
<evidence type="ECO:0000256" key="5">
    <source>
        <dbReference type="ARBA" id="ARBA00022525"/>
    </source>
</evidence>
<evidence type="ECO:0000256" key="11">
    <source>
        <dbReference type="ARBA" id="ARBA00023295"/>
    </source>
</evidence>
<dbReference type="Gene3D" id="3.10.50.10">
    <property type="match status" value="1"/>
</dbReference>
<evidence type="ECO:0000256" key="4">
    <source>
        <dbReference type="ARBA" id="ARBA00012729"/>
    </source>
</evidence>
<accession>A0AAN6WMC8</accession>
<evidence type="ECO:0000256" key="8">
    <source>
        <dbReference type="ARBA" id="ARBA00023024"/>
    </source>
</evidence>
<dbReference type="SUPFAM" id="SSF51445">
    <property type="entry name" value="(Trans)glycosidases"/>
    <property type="match status" value="1"/>
</dbReference>
<dbReference type="PROSITE" id="PS51910">
    <property type="entry name" value="GH18_2"/>
    <property type="match status" value="1"/>
</dbReference>
<dbReference type="InterPro" id="IPR017853">
    <property type="entry name" value="GH"/>
</dbReference>
<evidence type="ECO:0000256" key="10">
    <source>
        <dbReference type="ARBA" id="ARBA00023277"/>
    </source>
</evidence>